<reference evidence="10" key="1">
    <citation type="journal article" date="2012" name="Nature">
        <title>The tomato genome sequence provides insights into fleshy fruit evolution.</title>
        <authorList>
            <consortium name="Tomato Genome Consortium"/>
        </authorList>
    </citation>
    <scope>NUCLEOTIDE SEQUENCE [LARGE SCALE GENOMIC DNA]</scope>
    <source>
        <strain evidence="10">cv. Heinz 1706</strain>
    </source>
</reference>
<dbReference type="Pfam" id="PF04535">
    <property type="entry name" value="CASP_dom"/>
    <property type="match status" value="1"/>
</dbReference>
<dbReference type="InParanoid" id="A0A3Q7HXD8"/>
<dbReference type="FunCoup" id="A0A3Q7HXD8">
    <property type="interactions" value="276"/>
</dbReference>
<feature type="compositionally biased region" description="Polar residues" evidence="8">
    <location>
        <begin position="29"/>
        <end position="38"/>
    </location>
</feature>
<evidence type="ECO:0000256" key="5">
    <source>
        <dbReference type="ARBA" id="ARBA00022989"/>
    </source>
</evidence>
<feature type="transmembrane region" description="Helical" evidence="7">
    <location>
        <begin position="137"/>
        <end position="164"/>
    </location>
</feature>
<gene>
    <name evidence="10" type="primary">LOC101244987</name>
</gene>
<keyword evidence="11" id="KW-1185">Reference proteome</keyword>
<evidence type="ECO:0000256" key="8">
    <source>
        <dbReference type="SAM" id="MobiDB-lite"/>
    </source>
</evidence>
<dbReference type="GeneID" id="101244987"/>
<feature type="transmembrane region" description="Helical" evidence="7">
    <location>
        <begin position="59"/>
        <end position="79"/>
    </location>
</feature>
<evidence type="ECO:0000256" key="4">
    <source>
        <dbReference type="ARBA" id="ARBA00022692"/>
    </source>
</evidence>
<dbReference type="KEGG" id="sly:101244987"/>
<comment type="similarity">
    <text evidence="2 7">Belongs to the Casparian strip membrane proteins (CASP) family.</text>
</comment>
<dbReference type="PaxDb" id="4081-Solyc09g010200.2.1"/>
<reference evidence="10" key="2">
    <citation type="submission" date="2019-01" db="UniProtKB">
        <authorList>
            <consortium name="EnsemblPlants"/>
        </authorList>
    </citation>
    <scope>IDENTIFICATION</scope>
    <source>
        <strain evidence="10">cv. Heinz 1706</strain>
    </source>
</reference>
<dbReference type="GO" id="GO:0048226">
    <property type="term" value="C:Casparian strip"/>
    <property type="evidence" value="ECO:0000318"/>
    <property type="project" value="GO_Central"/>
</dbReference>
<feature type="domain" description="Casparian strip membrane protein" evidence="9">
    <location>
        <begin position="52"/>
        <end position="199"/>
    </location>
</feature>
<comment type="subunit">
    <text evidence="7">Homodimer and heterodimers.</text>
</comment>
<keyword evidence="4 7" id="KW-0812">Transmembrane</keyword>
<dbReference type="AlphaFoldDB" id="A0A3Q7HXD8"/>
<keyword evidence="6 7" id="KW-0472">Membrane</keyword>
<protein>
    <recommendedName>
        <fullName evidence="7">CASP-like protein</fullName>
    </recommendedName>
</protein>
<feature type="compositionally biased region" description="Basic and acidic residues" evidence="8">
    <location>
        <begin position="1"/>
        <end position="21"/>
    </location>
</feature>
<dbReference type="InterPro" id="IPR006702">
    <property type="entry name" value="CASP_dom"/>
</dbReference>
<dbReference type="GO" id="GO:0042545">
    <property type="term" value="P:cell wall modification"/>
    <property type="evidence" value="ECO:0000318"/>
    <property type="project" value="GO_Central"/>
</dbReference>
<proteinExistence type="inferred from homology"/>
<dbReference type="GO" id="GO:0005886">
    <property type="term" value="C:plasma membrane"/>
    <property type="evidence" value="ECO:0000318"/>
    <property type="project" value="GO_Central"/>
</dbReference>
<dbReference type="Gramene" id="Solyc09g010200.3.1">
    <property type="protein sequence ID" value="Solyc09g010200.3.1"/>
    <property type="gene ID" value="Solyc09g010200.3"/>
</dbReference>
<dbReference type="InterPro" id="IPR006459">
    <property type="entry name" value="CASP/CASPL"/>
</dbReference>
<name>A0A3Q7HXD8_SOLLC</name>
<dbReference type="STRING" id="4081.A0A3Q7HXD8"/>
<keyword evidence="5 7" id="KW-1133">Transmembrane helix</keyword>
<feature type="transmembrane region" description="Helical" evidence="7">
    <location>
        <begin position="189"/>
        <end position="212"/>
    </location>
</feature>
<feature type="region of interest" description="Disordered" evidence="8">
    <location>
        <begin position="1"/>
        <end position="40"/>
    </location>
</feature>
<sequence>MDKSESTKIEMGESSKLERKLGKAPLLGSPSNAISSSDPKVATNKKVGNYKKGISIFDLILRIASVATSIGAAVGMATAGETLPFFTQFFQFEAGYDDLPTFTFFVIAMSIVVAYLVLSIPFSIVCIARSYVVVPRLLLIIFDTAMITLTTSAAGASAAIVYLAHNGNEDANWLAFCNQFGDFCQTTSAAVVAAFITIVILLILIVLSAIALKRH</sequence>
<organism evidence="10">
    <name type="scientific">Solanum lycopersicum</name>
    <name type="common">Tomato</name>
    <name type="synonym">Lycopersicon esculentum</name>
    <dbReference type="NCBI Taxonomy" id="4081"/>
    <lineage>
        <taxon>Eukaryota</taxon>
        <taxon>Viridiplantae</taxon>
        <taxon>Streptophyta</taxon>
        <taxon>Embryophyta</taxon>
        <taxon>Tracheophyta</taxon>
        <taxon>Spermatophyta</taxon>
        <taxon>Magnoliopsida</taxon>
        <taxon>eudicotyledons</taxon>
        <taxon>Gunneridae</taxon>
        <taxon>Pentapetalae</taxon>
        <taxon>asterids</taxon>
        <taxon>lamiids</taxon>
        <taxon>Solanales</taxon>
        <taxon>Solanaceae</taxon>
        <taxon>Solanoideae</taxon>
        <taxon>Solaneae</taxon>
        <taxon>Solanum</taxon>
        <taxon>Solanum subgen. Lycopersicon</taxon>
    </lineage>
</organism>
<evidence type="ECO:0000256" key="3">
    <source>
        <dbReference type="ARBA" id="ARBA00022475"/>
    </source>
</evidence>
<evidence type="ECO:0000256" key="6">
    <source>
        <dbReference type="ARBA" id="ARBA00023136"/>
    </source>
</evidence>
<keyword evidence="3 7" id="KW-1003">Cell membrane</keyword>
<accession>A0A3Q7HXD8</accession>
<dbReference type="PANTHER" id="PTHR36488">
    <property type="entry name" value="CASP-LIKE PROTEIN 1U1"/>
    <property type="match status" value="1"/>
</dbReference>
<evidence type="ECO:0000313" key="11">
    <source>
        <dbReference type="Proteomes" id="UP000004994"/>
    </source>
</evidence>
<dbReference type="Proteomes" id="UP000004994">
    <property type="component" value="Chromosome 9"/>
</dbReference>
<feature type="transmembrane region" description="Helical" evidence="7">
    <location>
        <begin position="99"/>
        <end position="125"/>
    </location>
</feature>
<evidence type="ECO:0000256" key="7">
    <source>
        <dbReference type="RuleBase" id="RU361233"/>
    </source>
</evidence>
<comment type="subcellular location">
    <subcellularLocation>
        <location evidence="1 7">Cell membrane</location>
        <topology evidence="1 7">Multi-pass membrane protein</topology>
    </subcellularLocation>
</comment>
<dbReference type="NCBIfam" id="TIGR01569">
    <property type="entry name" value="A_tha_TIGR01569"/>
    <property type="match status" value="1"/>
</dbReference>
<dbReference type="RefSeq" id="XP_004246481.1">
    <property type="nucleotide sequence ID" value="XM_004246433.5"/>
</dbReference>
<evidence type="ECO:0000256" key="2">
    <source>
        <dbReference type="ARBA" id="ARBA00007651"/>
    </source>
</evidence>
<dbReference type="PANTHER" id="PTHR36488:SF11">
    <property type="entry name" value="CASP-LIKE PROTEIN"/>
    <property type="match status" value="1"/>
</dbReference>
<dbReference type="InterPro" id="IPR044173">
    <property type="entry name" value="CASPL"/>
</dbReference>
<evidence type="ECO:0000313" key="10">
    <source>
        <dbReference type="EnsemblPlants" id="Solyc09g010200.3.1"/>
    </source>
</evidence>
<dbReference type="OMA" id="WLAFCNQ"/>
<dbReference type="OrthoDB" id="753675at2759"/>
<dbReference type="EnsemblPlants" id="Solyc09g010200.3.1">
    <property type="protein sequence ID" value="Solyc09g010200.3.1"/>
    <property type="gene ID" value="Solyc09g010200.3"/>
</dbReference>
<evidence type="ECO:0000256" key="1">
    <source>
        <dbReference type="ARBA" id="ARBA00004651"/>
    </source>
</evidence>
<dbReference type="GO" id="GO:0007043">
    <property type="term" value="P:cell-cell junction assembly"/>
    <property type="evidence" value="ECO:0000318"/>
    <property type="project" value="GO_Central"/>
</dbReference>
<evidence type="ECO:0000259" key="9">
    <source>
        <dbReference type="Pfam" id="PF04535"/>
    </source>
</evidence>